<organism evidence="2 3">
    <name type="scientific">Kribbella alba</name>
    <dbReference type="NCBI Taxonomy" id="190197"/>
    <lineage>
        <taxon>Bacteria</taxon>
        <taxon>Bacillati</taxon>
        <taxon>Actinomycetota</taxon>
        <taxon>Actinomycetes</taxon>
        <taxon>Propionibacteriales</taxon>
        <taxon>Kribbellaceae</taxon>
        <taxon>Kribbella</taxon>
    </lineage>
</organism>
<feature type="compositionally biased region" description="Pro residues" evidence="1">
    <location>
        <begin position="366"/>
        <end position="387"/>
    </location>
</feature>
<feature type="compositionally biased region" description="Low complexity" evidence="1">
    <location>
        <begin position="388"/>
        <end position="402"/>
    </location>
</feature>
<sequence>MRQQFKDLDTWRGKLTATWICLAPPAAMVAIFIAGGVPSNQFVVDAHALTQPRQDSVFDGLATDVPTQPGVDGSVGTEKRSSIDVPITGAVNPTQSVIAGVSGDASGIPGTVLAAYQKAANDLAAAKPACHITWPLLAGIGKVESAHASGGRVDAAGNTRGKILGPVLDGGPGMAAISDTDQGRYDGNTQWDRAVGPMQFIPGSWAAFGADGNGDGVKDPHNIFDATRAAGDYLCAGGSDLSNPQGLVQAVLRYNHSMDYVSTVLRWMQSYSKSTVTIPDTPGTIAPPAGDQGNVQKDNTPIPGDRTGSDPTSAATSNPTTAPSQPTSTTPGKPPSSTTNSTPPQSPTTKPTSPSPKPPVTVTSSPRPPATTPTPTAPPPSSTPPDPSTSTTPPANTTSSPATTPPATPSDTPPAALPPCDPTGPPPAPVPTPTCTPAPASQSSAAGSSPLSASVTTTPSATP</sequence>
<evidence type="ECO:0000313" key="2">
    <source>
        <dbReference type="EMBL" id="GAA1621098.1"/>
    </source>
</evidence>
<evidence type="ECO:0000313" key="3">
    <source>
        <dbReference type="Proteomes" id="UP001501319"/>
    </source>
</evidence>
<feature type="compositionally biased region" description="Pro residues" evidence="1">
    <location>
        <begin position="403"/>
        <end position="436"/>
    </location>
</feature>
<dbReference type="CDD" id="cd13399">
    <property type="entry name" value="Slt35-like"/>
    <property type="match status" value="1"/>
</dbReference>
<feature type="compositionally biased region" description="Low complexity" evidence="1">
    <location>
        <begin position="437"/>
        <end position="463"/>
    </location>
</feature>
<evidence type="ECO:0008006" key="4">
    <source>
        <dbReference type="Google" id="ProtNLM"/>
    </source>
</evidence>
<name>A0ABN2F075_9ACTN</name>
<feature type="region of interest" description="Disordered" evidence="1">
    <location>
        <begin position="278"/>
        <end position="463"/>
    </location>
</feature>
<dbReference type="Gene3D" id="1.10.530.10">
    <property type="match status" value="1"/>
</dbReference>
<dbReference type="InterPro" id="IPR043426">
    <property type="entry name" value="MltB-like"/>
</dbReference>
<keyword evidence="3" id="KW-1185">Reference proteome</keyword>
<accession>A0ABN2F075</accession>
<dbReference type="Proteomes" id="UP001501319">
    <property type="component" value="Unassembled WGS sequence"/>
</dbReference>
<dbReference type="EMBL" id="BAAANE010000002">
    <property type="protein sequence ID" value="GAA1621098.1"/>
    <property type="molecule type" value="Genomic_DNA"/>
</dbReference>
<dbReference type="SUPFAM" id="SSF53955">
    <property type="entry name" value="Lysozyme-like"/>
    <property type="match status" value="1"/>
</dbReference>
<gene>
    <name evidence="2" type="ORF">GCM10009744_05070</name>
</gene>
<protein>
    <recommendedName>
        <fullName evidence="4">Membrane-bound lytic murein transglycosylase B</fullName>
    </recommendedName>
</protein>
<dbReference type="RefSeq" id="WP_344108179.1">
    <property type="nucleotide sequence ID" value="NZ_BAAANE010000002.1"/>
</dbReference>
<evidence type="ECO:0000256" key="1">
    <source>
        <dbReference type="SAM" id="MobiDB-lite"/>
    </source>
</evidence>
<dbReference type="PANTHER" id="PTHR30163:SF8">
    <property type="entry name" value="LYTIC MUREIN TRANSGLYCOSYLASE"/>
    <property type="match status" value="1"/>
</dbReference>
<feature type="compositionally biased region" description="Low complexity" evidence="1">
    <location>
        <begin position="309"/>
        <end position="352"/>
    </location>
</feature>
<comment type="caution">
    <text evidence="2">The sequence shown here is derived from an EMBL/GenBank/DDBJ whole genome shotgun (WGS) entry which is preliminary data.</text>
</comment>
<dbReference type="InterPro" id="IPR023346">
    <property type="entry name" value="Lysozyme-like_dom_sf"/>
</dbReference>
<dbReference type="PANTHER" id="PTHR30163">
    <property type="entry name" value="MEMBRANE-BOUND LYTIC MUREIN TRANSGLYCOSYLASE B"/>
    <property type="match status" value="1"/>
</dbReference>
<dbReference type="PRINTS" id="PR01217">
    <property type="entry name" value="PRICHEXTENSN"/>
</dbReference>
<reference evidence="2 3" key="1">
    <citation type="journal article" date="2019" name="Int. J. Syst. Evol. Microbiol.">
        <title>The Global Catalogue of Microorganisms (GCM) 10K type strain sequencing project: providing services to taxonomists for standard genome sequencing and annotation.</title>
        <authorList>
            <consortium name="The Broad Institute Genomics Platform"/>
            <consortium name="The Broad Institute Genome Sequencing Center for Infectious Disease"/>
            <person name="Wu L."/>
            <person name="Ma J."/>
        </authorList>
    </citation>
    <scope>NUCLEOTIDE SEQUENCE [LARGE SCALE GENOMIC DNA]</scope>
    <source>
        <strain evidence="2 3">JCM 14306</strain>
    </source>
</reference>
<proteinExistence type="predicted"/>